<dbReference type="Gene3D" id="3.40.50.1460">
    <property type="match status" value="1"/>
</dbReference>
<dbReference type="InterPro" id="IPR002398">
    <property type="entry name" value="Pept_C14"/>
</dbReference>
<evidence type="ECO:0000313" key="7">
    <source>
        <dbReference type="Proteomes" id="UP001519460"/>
    </source>
</evidence>
<evidence type="ECO:0000259" key="5">
    <source>
        <dbReference type="PROSITE" id="PS50208"/>
    </source>
</evidence>
<dbReference type="InterPro" id="IPR002138">
    <property type="entry name" value="Pept_C14_p10"/>
</dbReference>
<evidence type="ECO:0000256" key="1">
    <source>
        <dbReference type="ARBA" id="ARBA00010134"/>
    </source>
</evidence>
<evidence type="ECO:0000256" key="2">
    <source>
        <dbReference type="RuleBase" id="RU003971"/>
    </source>
</evidence>
<dbReference type="PRINTS" id="PR00376">
    <property type="entry name" value="IL1BCENZYME"/>
</dbReference>
<accession>A0ABD0K0C6</accession>
<sequence>MAGKEPGSHISTGNVSGGIVGANINVSGTGHRVGNTSTTDSHDTITSHSHNVYRAPVNMSQQNFKGPTVIGNNNQVGNKTTTDSHNSTIQGSFNRQDAAPGPAHDCSEEEAKALPKEWPSSDHEHDNVQVKLSTESPQDVEKFRDMAAGKLQHDHYTMKSNPRGRFLMFSNRKFNIGGKDSTLPVQPDEDALQTLFEGLGFDCSKKLNRKREDMISDLEQEMQRAKPDYDCFVMAVTSHGNKDVIISSDGQYVKIAELRKIVDETKAYNGKPKLFLIDACQGGQTNIREKGPEQGEAVDAGPNFADNYTAVATVPDFKAQAMHGFGSYFLQAVAYIFSRYAYTEEITEMTRKVNHLVSLSGCQMPEYTSSLRKKLYFFPGLSE</sequence>
<dbReference type="AlphaFoldDB" id="A0ABD0K0C6"/>
<feature type="compositionally biased region" description="Polar residues" evidence="3">
    <location>
        <begin position="62"/>
        <end position="95"/>
    </location>
</feature>
<evidence type="ECO:0008006" key="8">
    <source>
        <dbReference type="Google" id="ProtNLM"/>
    </source>
</evidence>
<evidence type="ECO:0000313" key="6">
    <source>
        <dbReference type="EMBL" id="KAK7480549.1"/>
    </source>
</evidence>
<proteinExistence type="inferred from homology"/>
<dbReference type="PANTHER" id="PTHR10454">
    <property type="entry name" value="CASPASE"/>
    <property type="match status" value="1"/>
</dbReference>
<dbReference type="InterPro" id="IPR029030">
    <property type="entry name" value="Caspase-like_dom_sf"/>
</dbReference>
<feature type="region of interest" description="Disordered" evidence="3">
    <location>
        <begin position="62"/>
        <end position="140"/>
    </location>
</feature>
<evidence type="ECO:0000256" key="3">
    <source>
        <dbReference type="SAM" id="MobiDB-lite"/>
    </source>
</evidence>
<dbReference type="PROSITE" id="PS50208">
    <property type="entry name" value="CASPASE_P20"/>
    <property type="match status" value="1"/>
</dbReference>
<dbReference type="PROSITE" id="PS50207">
    <property type="entry name" value="CASPASE_P10"/>
    <property type="match status" value="1"/>
</dbReference>
<dbReference type="PANTHER" id="PTHR10454:SF210">
    <property type="entry name" value="CASPASE-2"/>
    <property type="match status" value="1"/>
</dbReference>
<feature type="domain" description="Caspase family p20" evidence="5">
    <location>
        <begin position="162"/>
        <end position="284"/>
    </location>
</feature>
<dbReference type="Pfam" id="PF00656">
    <property type="entry name" value="Peptidase_C14"/>
    <property type="match status" value="1"/>
</dbReference>
<dbReference type="Proteomes" id="UP001519460">
    <property type="component" value="Unassembled WGS sequence"/>
</dbReference>
<dbReference type="SUPFAM" id="SSF52129">
    <property type="entry name" value="Caspase-like"/>
    <property type="match status" value="1"/>
</dbReference>
<dbReference type="InterPro" id="IPR001309">
    <property type="entry name" value="Pept_C14_p20"/>
</dbReference>
<feature type="domain" description="Caspase family p10" evidence="4">
    <location>
        <begin position="297"/>
        <end position="379"/>
    </location>
</feature>
<feature type="compositionally biased region" description="Basic and acidic residues" evidence="3">
    <location>
        <begin position="105"/>
        <end position="128"/>
    </location>
</feature>
<comment type="caution">
    <text evidence="6">The sequence shown here is derived from an EMBL/GenBank/DDBJ whole genome shotgun (WGS) entry which is preliminary data.</text>
</comment>
<keyword evidence="7" id="KW-1185">Reference proteome</keyword>
<dbReference type="InterPro" id="IPR015917">
    <property type="entry name" value="Pept_C14A"/>
</dbReference>
<evidence type="ECO:0000259" key="4">
    <source>
        <dbReference type="PROSITE" id="PS50207"/>
    </source>
</evidence>
<dbReference type="EMBL" id="JACVVK020000279">
    <property type="protein sequence ID" value="KAK7480549.1"/>
    <property type="molecule type" value="Genomic_DNA"/>
</dbReference>
<dbReference type="SMART" id="SM00115">
    <property type="entry name" value="CASc"/>
    <property type="match status" value="1"/>
</dbReference>
<organism evidence="6 7">
    <name type="scientific">Batillaria attramentaria</name>
    <dbReference type="NCBI Taxonomy" id="370345"/>
    <lineage>
        <taxon>Eukaryota</taxon>
        <taxon>Metazoa</taxon>
        <taxon>Spiralia</taxon>
        <taxon>Lophotrochozoa</taxon>
        <taxon>Mollusca</taxon>
        <taxon>Gastropoda</taxon>
        <taxon>Caenogastropoda</taxon>
        <taxon>Sorbeoconcha</taxon>
        <taxon>Cerithioidea</taxon>
        <taxon>Batillariidae</taxon>
        <taxon>Batillaria</taxon>
    </lineage>
</organism>
<protein>
    <recommendedName>
        <fullName evidence="8">Caspase-3</fullName>
    </recommendedName>
</protein>
<comment type="similarity">
    <text evidence="1 2">Belongs to the peptidase C14A family.</text>
</comment>
<name>A0ABD0K0C6_9CAEN</name>
<reference evidence="6 7" key="1">
    <citation type="journal article" date="2023" name="Sci. Data">
        <title>Genome assembly of the Korean intertidal mud-creeper Batillaria attramentaria.</title>
        <authorList>
            <person name="Patra A.K."/>
            <person name="Ho P.T."/>
            <person name="Jun S."/>
            <person name="Lee S.J."/>
            <person name="Kim Y."/>
            <person name="Won Y.J."/>
        </authorList>
    </citation>
    <scope>NUCLEOTIDE SEQUENCE [LARGE SCALE GENOMIC DNA]</scope>
    <source>
        <strain evidence="6">Wonlab-2016</strain>
    </source>
</reference>
<dbReference type="InterPro" id="IPR011600">
    <property type="entry name" value="Pept_C14_caspase"/>
</dbReference>
<gene>
    <name evidence="6" type="ORF">BaRGS_00028211</name>
</gene>